<protein>
    <submittedName>
        <fullName evidence="2">Uncharacterized protein</fullName>
    </submittedName>
</protein>
<dbReference type="Proteomes" id="UP000677228">
    <property type="component" value="Unassembled WGS sequence"/>
</dbReference>
<evidence type="ECO:0000313" key="4">
    <source>
        <dbReference type="Proteomes" id="UP000677228"/>
    </source>
</evidence>
<feature type="compositionally biased region" description="Low complexity" evidence="1">
    <location>
        <begin position="28"/>
        <end position="44"/>
    </location>
</feature>
<feature type="compositionally biased region" description="Polar residues" evidence="1">
    <location>
        <begin position="72"/>
        <end position="85"/>
    </location>
</feature>
<evidence type="ECO:0000313" key="2">
    <source>
        <dbReference type="EMBL" id="CAF1420308.1"/>
    </source>
</evidence>
<feature type="non-terminal residue" evidence="2">
    <location>
        <position position="1"/>
    </location>
</feature>
<feature type="compositionally biased region" description="Basic and acidic residues" evidence="1">
    <location>
        <begin position="1"/>
        <end position="10"/>
    </location>
</feature>
<feature type="region of interest" description="Disordered" evidence="1">
    <location>
        <begin position="1"/>
        <end position="58"/>
    </location>
</feature>
<organism evidence="2 4">
    <name type="scientific">Didymodactylos carnosus</name>
    <dbReference type="NCBI Taxonomy" id="1234261"/>
    <lineage>
        <taxon>Eukaryota</taxon>
        <taxon>Metazoa</taxon>
        <taxon>Spiralia</taxon>
        <taxon>Gnathifera</taxon>
        <taxon>Rotifera</taxon>
        <taxon>Eurotatoria</taxon>
        <taxon>Bdelloidea</taxon>
        <taxon>Philodinida</taxon>
        <taxon>Philodinidae</taxon>
        <taxon>Didymodactylos</taxon>
    </lineage>
</organism>
<evidence type="ECO:0000256" key="1">
    <source>
        <dbReference type="SAM" id="MobiDB-lite"/>
    </source>
</evidence>
<gene>
    <name evidence="2" type="ORF">OVA965_LOCUS33666</name>
    <name evidence="3" type="ORF">TMI583_LOCUS34561</name>
</gene>
<feature type="compositionally biased region" description="Acidic residues" evidence="1">
    <location>
        <begin position="48"/>
        <end position="58"/>
    </location>
</feature>
<dbReference type="EMBL" id="CAJNOK010027451">
    <property type="protein sequence ID" value="CAF1420308.1"/>
    <property type="molecule type" value="Genomic_DNA"/>
</dbReference>
<proteinExistence type="predicted"/>
<feature type="region of interest" description="Disordered" evidence="1">
    <location>
        <begin position="72"/>
        <end position="92"/>
    </location>
</feature>
<sequence>EEDKLEKNNDSDNEEMLLENDDTLFNHKSNYINHLSNNNNNNKHNGSDFEDNEDEEDIKDPRMNDEAVAYTTIAQANPLSSSSVKNARARSEMMHSKINEKLLNTFKGTEEEKFIQISTNDSTVDQVIDVHT</sequence>
<feature type="compositionally biased region" description="Acidic residues" evidence="1">
    <location>
        <begin position="11"/>
        <end position="22"/>
    </location>
</feature>
<accession>A0A8S2FC45</accession>
<dbReference type="AlphaFoldDB" id="A0A8S2FC45"/>
<comment type="caution">
    <text evidence="2">The sequence shown here is derived from an EMBL/GenBank/DDBJ whole genome shotgun (WGS) entry which is preliminary data.</text>
</comment>
<evidence type="ECO:0000313" key="3">
    <source>
        <dbReference type="EMBL" id="CAF4221207.1"/>
    </source>
</evidence>
<dbReference type="Proteomes" id="UP000682733">
    <property type="component" value="Unassembled WGS sequence"/>
</dbReference>
<dbReference type="EMBL" id="CAJOBA010049207">
    <property type="protein sequence ID" value="CAF4221207.1"/>
    <property type="molecule type" value="Genomic_DNA"/>
</dbReference>
<reference evidence="2" key="1">
    <citation type="submission" date="2021-02" db="EMBL/GenBank/DDBJ databases">
        <authorList>
            <person name="Nowell W R."/>
        </authorList>
    </citation>
    <scope>NUCLEOTIDE SEQUENCE</scope>
</reference>
<name>A0A8S2FC45_9BILA</name>